<dbReference type="Proteomes" id="UP000276437">
    <property type="component" value="Chromosome"/>
</dbReference>
<dbReference type="OrthoDB" id="6253202at2"/>
<name>A0A348AL97_9FIRM</name>
<gene>
    <name evidence="2" type="ORF">MAMMFC1_02530</name>
</gene>
<evidence type="ECO:0000259" key="1">
    <source>
        <dbReference type="Pfam" id="PF01261"/>
    </source>
</evidence>
<keyword evidence="3" id="KW-1185">Reference proteome</keyword>
<dbReference type="Gene3D" id="3.20.20.150">
    <property type="entry name" value="Divalent-metal-dependent TIM barrel enzymes"/>
    <property type="match status" value="1"/>
</dbReference>
<keyword evidence="2" id="KW-0413">Isomerase</keyword>
<dbReference type="AlphaFoldDB" id="A0A348AL97"/>
<evidence type="ECO:0000313" key="2">
    <source>
        <dbReference type="EMBL" id="BBB91845.1"/>
    </source>
</evidence>
<dbReference type="InterPro" id="IPR036237">
    <property type="entry name" value="Xyl_isomerase-like_sf"/>
</dbReference>
<dbReference type="RefSeq" id="WP_126308817.1">
    <property type="nucleotide sequence ID" value="NZ_AP018449.1"/>
</dbReference>
<dbReference type="GO" id="GO:0016853">
    <property type="term" value="F:isomerase activity"/>
    <property type="evidence" value="ECO:0007669"/>
    <property type="project" value="UniProtKB-KW"/>
</dbReference>
<protein>
    <submittedName>
        <fullName evidence="2">Xylose isomerase-like TIM barrel</fullName>
    </submittedName>
</protein>
<dbReference type="EMBL" id="AP018449">
    <property type="protein sequence ID" value="BBB91845.1"/>
    <property type="molecule type" value="Genomic_DNA"/>
</dbReference>
<dbReference type="Pfam" id="PF01261">
    <property type="entry name" value="AP_endonuc_2"/>
    <property type="match status" value="1"/>
</dbReference>
<organism evidence="2 3">
    <name type="scientific">Methylomusa anaerophila</name>
    <dbReference type="NCBI Taxonomy" id="1930071"/>
    <lineage>
        <taxon>Bacteria</taxon>
        <taxon>Bacillati</taxon>
        <taxon>Bacillota</taxon>
        <taxon>Negativicutes</taxon>
        <taxon>Selenomonadales</taxon>
        <taxon>Sporomusaceae</taxon>
        <taxon>Methylomusa</taxon>
    </lineage>
</organism>
<reference evidence="2 3" key="1">
    <citation type="journal article" date="2018" name="Int. J. Syst. Evol. Microbiol.">
        <title>Methylomusa anaerophila gen. nov., sp. nov., an anaerobic methanol-utilizing bacterium isolated from a microbial fuel cell.</title>
        <authorList>
            <person name="Amano N."/>
            <person name="Yamamuro A."/>
            <person name="Miyahara M."/>
            <person name="Kouzuma A."/>
            <person name="Abe T."/>
            <person name="Watanabe K."/>
        </authorList>
    </citation>
    <scope>NUCLEOTIDE SEQUENCE [LARGE SCALE GENOMIC DNA]</scope>
    <source>
        <strain evidence="2 3">MMFC1</strain>
    </source>
</reference>
<accession>A0A348AL97</accession>
<sequence>MLQLVNLSNYITDNELIANSPERLQNFLEQHNLDGLEMMFCGPCDTRLHKREWLHGCHLRFWPWWLDFWRGDQEALLKQFGSQAAIDACYGGPTREDWLAVYRANIRMAIAAGVKYLVFHVSNVRPAELFNWQFSATSREVIEATLEVVNALAPEIPADTALLFENLWWPGLTLTDKELTAMLLDNVAHRNSGIMLDTGHLMNTNPDLKTEADGAAYILATLENLGHYRQFVRGIHLHKSLSGKYLRHSQNSQHKAEYGEYGEYAEYTMEEIMNHIFKIDEHRPFTTPAAQQIVDYVQPEFLVHEFMQKSLADWELKLSKQQQALTLAKMAI</sequence>
<dbReference type="SUPFAM" id="SSF51658">
    <property type="entry name" value="Xylose isomerase-like"/>
    <property type="match status" value="1"/>
</dbReference>
<dbReference type="KEGG" id="mana:MAMMFC1_02530"/>
<dbReference type="InterPro" id="IPR013022">
    <property type="entry name" value="Xyl_isomerase-like_TIM-brl"/>
</dbReference>
<proteinExistence type="predicted"/>
<evidence type="ECO:0000313" key="3">
    <source>
        <dbReference type="Proteomes" id="UP000276437"/>
    </source>
</evidence>
<feature type="domain" description="Xylose isomerase-like TIM barrel" evidence="1">
    <location>
        <begin position="94"/>
        <end position="218"/>
    </location>
</feature>